<evidence type="ECO:0000256" key="2">
    <source>
        <dbReference type="SAM" id="SignalP"/>
    </source>
</evidence>
<dbReference type="RefSeq" id="WP_182220092.1">
    <property type="nucleotide sequence ID" value="NZ_JACEZS010000022.1"/>
</dbReference>
<feature type="signal peptide" evidence="2">
    <location>
        <begin position="1"/>
        <end position="29"/>
    </location>
</feature>
<feature type="domain" description="Big-1" evidence="3">
    <location>
        <begin position="61"/>
        <end position="162"/>
    </location>
</feature>
<evidence type="ECO:0000313" key="5">
    <source>
        <dbReference type="Proteomes" id="UP000566711"/>
    </source>
</evidence>
<dbReference type="EMBL" id="JACEZS010000022">
    <property type="protein sequence ID" value="MBA5607908.1"/>
    <property type="molecule type" value="Genomic_DNA"/>
</dbReference>
<dbReference type="InterPro" id="IPR003344">
    <property type="entry name" value="Big_1_dom"/>
</dbReference>
<evidence type="ECO:0000259" key="3">
    <source>
        <dbReference type="PROSITE" id="PS51127"/>
    </source>
</evidence>
<keyword evidence="2" id="KW-0732">Signal</keyword>
<accession>A0A7W2I901</accession>
<dbReference type="PROSITE" id="PS51257">
    <property type="entry name" value="PROKAR_LIPOPROTEIN"/>
    <property type="match status" value="1"/>
</dbReference>
<dbReference type="Proteomes" id="UP000566711">
    <property type="component" value="Unassembled WGS sequence"/>
</dbReference>
<keyword evidence="5" id="KW-1185">Reference proteome</keyword>
<sequence>MLITLKRSSSGLVAGLLALLLAGCGGSNGGPGGGCTNLDPTRDPNLPACGSSSGGGTTTAAATLALTLTDASGAATNSITPERGGTLQAKVRDSKGVAQANVAVTFVSTDKTAVFSPASGTALTDANGVASVGLAAGSVAGAYTASANATVGSVVTGSVSYAVAFKTLSLSALTFSPTTLSAGGNASVSVTVLSDGAPYTPPLPVTFSSPCVTAGKASIGSPVLTQAGLAVASYTDKGCGVADTVTASVTLGSTTATKTGTLNVLPASAGSIKFVSAQTTNIALKGTGGFGRPEFSTLTFQVFDTTGAPVSGKQIDFVFADSMSTSTTGGLSLNPASATSAADGTVTTLVSAGTIPTSVRVVASVHGAAPAITTLSNILVISTGVPDQAHFSLSTSIGNCEGRDFDQQCSVVTATLGDHFGNPVPDGTAVNFSTESGIIDASCVTGALPAGGATPGDSTAGAQTTTAKIGPGSGTCSVILRSSAPRKADGRVTVLAYALGEETLNDSNGNNVYDSGDTFIDKSPDIFRDDDENGSWTAGEPCIGPNTNGSCSTPGDGVYNGVLRSPQTPSAQTLRVSAQLVQIFSGSNASITFTPAAATCDANLTAQIGVTVKDAVGNIMPANTQMTFGAVFGLTTAPVLPASIKVPNVVIGVGQPVIPPTFVITVGCPSATAPGAMNVTVTTPNGVTTTGTVKIN</sequence>
<feature type="chain" id="PRO_5030793698" description="Big-1 domain-containing protein" evidence="2">
    <location>
        <begin position="30"/>
        <end position="696"/>
    </location>
</feature>
<dbReference type="SUPFAM" id="SSF49373">
    <property type="entry name" value="Invasin/intimin cell-adhesion fragments"/>
    <property type="match status" value="2"/>
</dbReference>
<organism evidence="4 5">
    <name type="scientific">Rugamonas fusca</name>
    <dbReference type="NCBI Taxonomy" id="2758568"/>
    <lineage>
        <taxon>Bacteria</taxon>
        <taxon>Pseudomonadati</taxon>
        <taxon>Pseudomonadota</taxon>
        <taxon>Betaproteobacteria</taxon>
        <taxon>Burkholderiales</taxon>
        <taxon>Oxalobacteraceae</taxon>
        <taxon>Telluria group</taxon>
        <taxon>Rugamonas</taxon>
    </lineage>
</organism>
<gene>
    <name evidence="4" type="ORF">H3H36_21355</name>
</gene>
<dbReference type="InterPro" id="IPR013783">
    <property type="entry name" value="Ig-like_fold"/>
</dbReference>
<dbReference type="PROSITE" id="PS51127">
    <property type="entry name" value="BIG1"/>
    <property type="match status" value="1"/>
</dbReference>
<evidence type="ECO:0000256" key="1">
    <source>
        <dbReference type="ARBA" id="ARBA00010116"/>
    </source>
</evidence>
<name>A0A7W2I901_9BURK</name>
<evidence type="ECO:0000313" key="4">
    <source>
        <dbReference type="EMBL" id="MBA5607908.1"/>
    </source>
</evidence>
<dbReference type="InterPro" id="IPR008964">
    <property type="entry name" value="Invasin/intimin_cell_adhesion"/>
</dbReference>
<comment type="similarity">
    <text evidence="1">Belongs to the intimin/invasin family.</text>
</comment>
<protein>
    <recommendedName>
        <fullName evidence="3">Big-1 domain-containing protein</fullName>
    </recommendedName>
</protein>
<comment type="caution">
    <text evidence="4">The sequence shown here is derived from an EMBL/GenBank/DDBJ whole genome shotgun (WGS) entry which is preliminary data.</text>
</comment>
<reference evidence="4 5" key="1">
    <citation type="submission" date="2020-07" db="EMBL/GenBank/DDBJ databases">
        <title>Novel species isolated from subtropical streams in China.</title>
        <authorList>
            <person name="Lu H."/>
        </authorList>
    </citation>
    <scope>NUCLEOTIDE SEQUENCE [LARGE SCALE GENOMIC DNA]</scope>
    <source>
        <strain evidence="4 5">FT3S</strain>
    </source>
</reference>
<dbReference type="SMART" id="SM00634">
    <property type="entry name" value="BID_1"/>
    <property type="match status" value="1"/>
</dbReference>
<dbReference type="Gene3D" id="2.60.40.10">
    <property type="entry name" value="Immunoglobulins"/>
    <property type="match status" value="3"/>
</dbReference>
<proteinExistence type="inferred from homology"/>
<dbReference type="AlphaFoldDB" id="A0A7W2I901"/>